<dbReference type="Gene3D" id="3.40.50.2300">
    <property type="match status" value="2"/>
</dbReference>
<sequence length="803" mass="90266">MRCFLVWIWSTLWLLCLSAVDAQRIPLRMGYITTITGPFIGSGGIPAVDLALRIINDRDDILQNYTLSYTDVLDSVCDQTTSLDRFFELINRNTTYVSLLGCGCSPATIPVAEISHYWNIPQLAAIAAASVLNDRSRFRNFFRTLVSYRYVGASVGVLIKHFGWKQMSIITQDESLFTGVTNNLYRYLSEQGLILDRYYVTSGESPSPYFDRNEAGYYKIIHINAYQDIGYQVLCEAYQRGMTGPDYVWMVPMWYNDNWWRSSSYSSANYPSCTDEAMLEVVSGIIGWVPYGYSTLQDESIVTLSGLTSRMYLDNYTAILQEPAYENITQLGFSGVVFDGMWAIAIGLDIASKKILSGNDSGCENVPGDLVPLEQFNYTNTKLGCIFKQSFSEVDFLGITGQVKFNENGARSDNVILYQQYRVLNGAPARYSFGYVSFETERSFFAFETGESSSTLWSDGVPPYDGFPVTGITTNSIALVVIYDVVAGIGIIFAIVCFTFNVIFRKKRIVKLTSPNLNHIIILGSVLLYICVFFYSFSSTNKTIQSTFCNIRVWLFSLGYDLCFGVILSKTWRIYYIFHNPKPKKKGVKDWVLLFIVLLIISIDIIIILVGSTVPQSRLTSFEVAESGNSQEINDEGKVQNNFILVCNTRVGTLIWLGLSFGYKGILQVLAIFMAFHTRRVKVKILNESKETATFIYINSIILVLLIVTEFILATRHNTYSALFGLGLIIEASLFLGLIFIPKMVYLYLDPKGEKIFAQSAATSGSHVNAIANNSTIDNSSEETIANLQKRVKELKQKLKELS</sequence>
<dbReference type="Pfam" id="PF00003">
    <property type="entry name" value="7tm_3"/>
    <property type="match status" value="1"/>
</dbReference>
<dbReference type="SUPFAM" id="SSF53822">
    <property type="entry name" value="Periplasmic binding protein-like I"/>
    <property type="match status" value="1"/>
</dbReference>
<dbReference type="EnsemblMetazoa" id="XM_019998394.1">
    <property type="protein sequence ID" value="XP_019853953.1"/>
    <property type="gene ID" value="LOC109583168"/>
</dbReference>
<comment type="subcellular location">
    <subcellularLocation>
        <location evidence="1">Membrane</location>
        <topology evidence="1">Multi-pass membrane protein</topology>
    </subcellularLocation>
</comment>
<reference evidence="12" key="2">
    <citation type="submission" date="2024-06" db="UniProtKB">
        <authorList>
            <consortium name="EnsemblMetazoa"/>
        </authorList>
    </citation>
    <scope>IDENTIFICATION</scope>
</reference>
<evidence type="ECO:0000313" key="12">
    <source>
        <dbReference type="EnsemblMetazoa" id="XP_019853953.1"/>
    </source>
</evidence>
<keyword evidence="5 9" id="KW-0472">Membrane</keyword>
<evidence type="ECO:0000256" key="6">
    <source>
        <dbReference type="ARBA" id="ARBA00023170"/>
    </source>
</evidence>
<feature type="transmembrane region" description="Helical" evidence="9">
    <location>
        <begin position="696"/>
        <end position="714"/>
    </location>
</feature>
<keyword evidence="6" id="KW-0675">Receptor</keyword>
<dbReference type="KEGG" id="aqu:109583168"/>
<dbReference type="Proteomes" id="UP000007879">
    <property type="component" value="Unassembled WGS sequence"/>
</dbReference>
<dbReference type="RefSeq" id="XP_019853953.1">
    <property type="nucleotide sequence ID" value="XM_019998394.1"/>
</dbReference>
<keyword evidence="13" id="KW-1185">Reference proteome</keyword>
<keyword evidence="7" id="KW-0325">Glycoprotein</keyword>
<dbReference type="PRINTS" id="PR00248">
    <property type="entry name" value="GPCRMGR"/>
</dbReference>
<evidence type="ECO:0000313" key="13">
    <source>
        <dbReference type="Proteomes" id="UP000007879"/>
    </source>
</evidence>
<dbReference type="PROSITE" id="PS50259">
    <property type="entry name" value="G_PROTEIN_RECEP_F3_4"/>
    <property type="match status" value="1"/>
</dbReference>
<reference evidence="13" key="1">
    <citation type="journal article" date="2010" name="Nature">
        <title>The Amphimedon queenslandica genome and the evolution of animal complexity.</title>
        <authorList>
            <person name="Srivastava M."/>
            <person name="Simakov O."/>
            <person name="Chapman J."/>
            <person name="Fahey B."/>
            <person name="Gauthier M.E."/>
            <person name="Mitros T."/>
            <person name="Richards G.S."/>
            <person name="Conaco C."/>
            <person name="Dacre M."/>
            <person name="Hellsten U."/>
            <person name="Larroux C."/>
            <person name="Putnam N.H."/>
            <person name="Stanke M."/>
            <person name="Adamska M."/>
            <person name="Darling A."/>
            <person name="Degnan S.M."/>
            <person name="Oakley T.H."/>
            <person name="Plachetzki D.C."/>
            <person name="Zhai Y."/>
            <person name="Adamski M."/>
            <person name="Calcino A."/>
            <person name="Cummins S.F."/>
            <person name="Goodstein D.M."/>
            <person name="Harris C."/>
            <person name="Jackson D.J."/>
            <person name="Leys S.P."/>
            <person name="Shu S."/>
            <person name="Woodcroft B.J."/>
            <person name="Vervoort M."/>
            <person name="Kosik K.S."/>
            <person name="Manning G."/>
            <person name="Degnan B.M."/>
            <person name="Rokhsar D.S."/>
        </authorList>
    </citation>
    <scope>NUCLEOTIDE SEQUENCE [LARGE SCALE GENOMIC DNA]</scope>
</reference>
<accession>A0AAN0JB78</accession>
<dbReference type="InterPro" id="IPR002455">
    <property type="entry name" value="GPCR3_GABA-B"/>
</dbReference>
<name>A0AAN0JB78_AMPQE</name>
<feature type="transmembrane region" description="Helical" evidence="9">
    <location>
        <begin position="590"/>
        <end position="611"/>
    </location>
</feature>
<keyword evidence="8" id="KW-0807">Transducer</keyword>
<dbReference type="GO" id="GO:0007214">
    <property type="term" value="P:gamma-aminobutyric acid signaling pathway"/>
    <property type="evidence" value="ECO:0007669"/>
    <property type="project" value="TreeGrafter"/>
</dbReference>
<organism evidence="12 13">
    <name type="scientific">Amphimedon queenslandica</name>
    <name type="common">Sponge</name>
    <dbReference type="NCBI Taxonomy" id="400682"/>
    <lineage>
        <taxon>Eukaryota</taxon>
        <taxon>Metazoa</taxon>
        <taxon>Porifera</taxon>
        <taxon>Demospongiae</taxon>
        <taxon>Heteroscleromorpha</taxon>
        <taxon>Haplosclerida</taxon>
        <taxon>Niphatidae</taxon>
        <taxon>Amphimedon</taxon>
    </lineage>
</organism>
<feature type="transmembrane region" description="Helical" evidence="9">
    <location>
        <begin position="557"/>
        <end position="578"/>
    </location>
</feature>
<dbReference type="CDD" id="cd06366">
    <property type="entry name" value="PBP1_GABAb_receptor"/>
    <property type="match status" value="1"/>
</dbReference>
<evidence type="ECO:0000256" key="4">
    <source>
        <dbReference type="ARBA" id="ARBA00023040"/>
    </source>
</evidence>
<feature type="chain" id="PRO_5043013711" description="G-protein coupled receptors family 3 profile domain-containing protein" evidence="10">
    <location>
        <begin position="23"/>
        <end position="803"/>
    </location>
</feature>
<feature type="transmembrane region" description="Helical" evidence="9">
    <location>
        <begin position="516"/>
        <end position="537"/>
    </location>
</feature>
<dbReference type="PANTHER" id="PTHR10519">
    <property type="entry name" value="GABA-B RECEPTOR"/>
    <property type="match status" value="1"/>
</dbReference>
<evidence type="ECO:0000256" key="7">
    <source>
        <dbReference type="ARBA" id="ARBA00023180"/>
    </source>
</evidence>
<dbReference type="InterPro" id="IPR017978">
    <property type="entry name" value="GPCR_3_C"/>
</dbReference>
<dbReference type="GO" id="GO:0038039">
    <property type="term" value="C:G protein-coupled receptor heterodimeric complex"/>
    <property type="evidence" value="ECO:0007669"/>
    <property type="project" value="TreeGrafter"/>
</dbReference>
<feature type="transmembrane region" description="Helical" evidence="9">
    <location>
        <begin position="477"/>
        <end position="504"/>
    </location>
</feature>
<dbReference type="GeneID" id="109583168"/>
<dbReference type="CDD" id="cd15047">
    <property type="entry name" value="7tmC_GABA-B-like"/>
    <property type="match status" value="1"/>
</dbReference>
<dbReference type="InterPro" id="IPR000337">
    <property type="entry name" value="GPCR_3"/>
</dbReference>
<keyword evidence="3 9" id="KW-1133">Transmembrane helix</keyword>
<evidence type="ECO:0000256" key="8">
    <source>
        <dbReference type="ARBA" id="ARBA00023224"/>
    </source>
</evidence>
<keyword evidence="10" id="KW-0732">Signal</keyword>
<proteinExistence type="predicted"/>
<dbReference type="AlphaFoldDB" id="A0AAN0JB78"/>
<dbReference type="GO" id="GO:0004965">
    <property type="term" value="F:G protein-coupled GABA receptor activity"/>
    <property type="evidence" value="ECO:0007669"/>
    <property type="project" value="InterPro"/>
</dbReference>
<feature type="signal peptide" evidence="10">
    <location>
        <begin position="1"/>
        <end position="22"/>
    </location>
</feature>
<feature type="transmembrane region" description="Helical" evidence="9">
    <location>
        <begin position="654"/>
        <end position="676"/>
    </location>
</feature>
<dbReference type="InterPro" id="IPR028082">
    <property type="entry name" value="Peripla_BP_I"/>
</dbReference>
<dbReference type="PANTHER" id="PTHR10519:SF74">
    <property type="entry name" value="GAMMA-AMINOBUTYRIC ACID TYPE B RECEPTOR SUBUNIT 2"/>
    <property type="match status" value="1"/>
</dbReference>
<feature type="domain" description="G-protein coupled receptors family 3 profile" evidence="11">
    <location>
        <begin position="479"/>
        <end position="752"/>
    </location>
</feature>
<dbReference type="InterPro" id="IPR001828">
    <property type="entry name" value="ANF_lig-bd_rcpt"/>
</dbReference>
<evidence type="ECO:0000256" key="9">
    <source>
        <dbReference type="SAM" id="Phobius"/>
    </source>
</evidence>
<evidence type="ECO:0000256" key="10">
    <source>
        <dbReference type="SAM" id="SignalP"/>
    </source>
</evidence>
<keyword evidence="2 9" id="KW-0812">Transmembrane</keyword>
<keyword evidence="4" id="KW-0297">G-protein coupled receptor</keyword>
<evidence type="ECO:0000256" key="3">
    <source>
        <dbReference type="ARBA" id="ARBA00022989"/>
    </source>
</evidence>
<evidence type="ECO:0000259" key="11">
    <source>
        <dbReference type="PROSITE" id="PS50259"/>
    </source>
</evidence>
<dbReference type="PRINTS" id="PR01176">
    <property type="entry name" value="GABABRECEPTR"/>
</dbReference>
<evidence type="ECO:0000256" key="1">
    <source>
        <dbReference type="ARBA" id="ARBA00004141"/>
    </source>
</evidence>
<evidence type="ECO:0000256" key="2">
    <source>
        <dbReference type="ARBA" id="ARBA00022692"/>
    </source>
</evidence>
<dbReference type="Pfam" id="PF01094">
    <property type="entry name" value="ANF_receptor"/>
    <property type="match status" value="1"/>
</dbReference>
<protein>
    <recommendedName>
        <fullName evidence="11">G-protein coupled receptors family 3 profile domain-containing protein</fullName>
    </recommendedName>
</protein>
<evidence type="ECO:0000256" key="5">
    <source>
        <dbReference type="ARBA" id="ARBA00023136"/>
    </source>
</evidence>
<feature type="transmembrane region" description="Helical" evidence="9">
    <location>
        <begin position="720"/>
        <end position="741"/>
    </location>
</feature>